<reference evidence="3" key="1">
    <citation type="journal article" date="2018" name="Nat. Microbiol.">
        <title>Leveraging single-cell genomics to expand the fungal tree of life.</title>
        <authorList>
            <person name="Ahrendt S.R."/>
            <person name="Quandt C.A."/>
            <person name="Ciobanu D."/>
            <person name="Clum A."/>
            <person name="Salamov A."/>
            <person name="Andreopoulos B."/>
            <person name="Cheng J.F."/>
            <person name="Woyke T."/>
            <person name="Pelin A."/>
            <person name="Henrissat B."/>
            <person name="Reynolds N.K."/>
            <person name="Benny G.L."/>
            <person name="Smith M.E."/>
            <person name="James T.Y."/>
            <person name="Grigoriev I.V."/>
        </authorList>
    </citation>
    <scope>NUCLEOTIDE SEQUENCE [LARGE SCALE GENOMIC DNA]</scope>
    <source>
        <strain evidence="3">ATCC 52028</strain>
    </source>
</reference>
<accession>A0A4P9WT87</accession>
<feature type="signal peptide" evidence="1">
    <location>
        <begin position="1"/>
        <end position="25"/>
    </location>
</feature>
<gene>
    <name evidence="2" type="ORF">CAUPRSCDRAFT_11915</name>
</gene>
<feature type="chain" id="PRO_5020416922" evidence="1">
    <location>
        <begin position="26"/>
        <end position="130"/>
    </location>
</feature>
<evidence type="ECO:0000313" key="3">
    <source>
        <dbReference type="Proteomes" id="UP000268535"/>
    </source>
</evidence>
<proteinExistence type="predicted"/>
<name>A0A4P9WT87_9FUNG</name>
<evidence type="ECO:0000313" key="2">
    <source>
        <dbReference type="EMBL" id="RKO96394.1"/>
    </source>
</evidence>
<dbReference type="AlphaFoldDB" id="A0A4P9WT87"/>
<dbReference type="EMBL" id="ML010002">
    <property type="protein sequence ID" value="RKO96394.1"/>
    <property type="molecule type" value="Genomic_DNA"/>
</dbReference>
<sequence>MPGINSSMLVLAGSVLVLGTMSVQASENDLPSQVMHPGLFDDGSVKNPYCDSPSMASELMTYTIFVPRAKPMDVWGKIGNPLDLTWIGQNVVTDENHYRSVMLAGGVTDRHLRGRMQPVSADQYERSPCE</sequence>
<protein>
    <submittedName>
        <fullName evidence="2">Uncharacterized protein</fullName>
    </submittedName>
</protein>
<keyword evidence="1" id="KW-0732">Signal</keyword>
<dbReference type="Proteomes" id="UP000268535">
    <property type="component" value="Unassembled WGS sequence"/>
</dbReference>
<organism evidence="2 3">
    <name type="scientific">Caulochytrium protostelioides</name>
    <dbReference type="NCBI Taxonomy" id="1555241"/>
    <lineage>
        <taxon>Eukaryota</taxon>
        <taxon>Fungi</taxon>
        <taxon>Fungi incertae sedis</taxon>
        <taxon>Chytridiomycota</taxon>
        <taxon>Chytridiomycota incertae sedis</taxon>
        <taxon>Chytridiomycetes</taxon>
        <taxon>Caulochytriales</taxon>
        <taxon>Caulochytriaceae</taxon>
        <taxon>Caulochytrium</taxon>
    </lineage>
</organism>
<evidence type="ECO:0000256" key="1">
    <source>
        <dbReference type="SAM" id="SignalP"/>
    </source>
</evidence>